<organism evidence="1 2">
    <name type="scientific">Gigaspora margarita</name>
    <dbReference type="NCBI Taxonomy" id="4874"/>
    <lineage>
        <taxon>Eukaryota</taxon>
        <taxon>Fungi</taxon>
        <taxon>Fungi incertae sedis</taxon>
        <taxon>Mucoromycota</taxon>
        <taxon>Glomeromycotina</taxon>
        <taxon>Glomeromycetes</taxon>
        <taxon>Diversisporales</taxon>
        <taxon>Gigasporaceae</taxon>
        <taxon>Gigaspora</taxon>
    </lineage>
</organism>
<evidence type="ECO:0000313" key="2">
    <source>
        <dbReference type="Proteomes" id="UP000789901"/>
    </source>
</evidence>
<evidence type="ECO:0000313" key="1">
    <source>
        <dbReference type="EMBL" id="CAG8833751.1"/>
    </source>
</evidence>
<sequence length="57" mass="6461">MKLAKEILSVEDRTVNINEVSTYYKVAELGNINGTFMVAVMHEISTNKNGEEENEEK</sequence>
<accession>A0ABN7WJB0</accession>
<dbReference type="Proteomes" id="UP000789901">
    <property type="component" value="Unassembled WGS sequence"/>
</dbReference>
<comment type="caution">
    <text evidence="1">The sequence shown here is derived from an EMBL/GenBank/DDBJ whole genome shotgun (WGS) entry which is preliminary data.</text>
</comment>
<proteinExistence type="predicted"/>
<gene>
    <name evidence="1" type="ORF">GMARGA_LOCUS31709</name>
</gene>
<keyword evidence="2" id="KW-1185">Reference proteome</keyword>
<reference evidence="1 2" key="1">
    <citation type="submission" date="2021-06" db="EMBL/GenBank/DDBJ databases">
        <authorList>
            <person name="Kallberg Y."/>
            <person name="Tangrot J."/>
            <person name="Rosling A."/>
        </authorList>
    </citation>
    <scope>NUCLEOTIDE SEQUENCE [LARGE SCALE GENOMIC DNA]</scope>
    <source>
        <strain evidence="1 2">120-4 pot B 10/14</strain>
    </source>
</reference>
<name>A0ABN7WJB0_GIGMA</name>
<protein>
    <submittedName>
        <fullName evidence="1">12326_t:CDS:1</fullName>
    </submittedName>
</protein>
<feature type="non-terminal residue" evidence="1">
    <location>
        <position position="57"/>
    </location>
</feature>
<dbReference type="EMBL" id="CAJVQB010048008">
    <property type="protein sequence ID" value="CAG8833751.1"/>
    <property type="molecule type" value="Genomic_DNA"/>
</dbReference>